<dbReference type="EMBL" id="JAVTTO010000005">
    <property type="protein sequence ID" value="MDT7833345.1"/>
    <property type="molecule type" value="Genomic_DNA"/>
</dbReference>
<evidence type="ECO:0000313" key="3">
    <source>
        <dbReference type="Proteomes" id="UP001257277"/>
    </source>
</evidence>
<proteinExistence type="predicted"/>
<sequence>MEFITEFVSNLSSLSESSKNKFLKLLTLNSYEKGHVIAELGEVPTNFYVLKSGIVRSYITNDRGKEFIRTFFVPVSSTGSFSALVLEKPSRLTYDCLTDCEVYSGNFKAFKKLAAENIDISNMYAAVLERIFMRMEKRIFELSVLDATKRYLNLKKEIPDIDNLIPQYHIASYLNITPVQLSRIRKDLYSKKEKP</sequence>
<reference evidence="2 3" key="1">
    <citation type="submission" date="2023-09" db="EMBL/GenBank/DDBJ databases">
        <title>Novel taxa isolated from Blanes Bay.</title>
        <authorList>
            <person name="Rey-Velasco X."/>
            <person name="Lucena T."/>
        </authorList>
    </citation>
    <scope>NUCLEOTIDE SEQUENCE [LARGE SCALE GENOMIC DNA]</scope>
    <source>
        <strain evidence="2 3">S356</strain>
    </source>
</reference>
<dbReference type="CDD" id="cd00038">
    <property type="entry name" value="CAP_ED"/>
    <property type="match status" value="1"/>
</dbReference>
<dbReference type="SUPFAM" id="SSF51206">
    <property type="entry name" value="cAMP-binding domain-like"/>
    <property type="match status" value="1"/>
</dbReference>
<evidence type="ECO:0000259" key="1">
    <source>
        <dbReference type="PROSITE" id="PS50042"/>
    </source>
</evidence>
<dbReference type="Proteomes" id="UP001257277">
    <property type="component" value="Unassembled WGS sequence"/>
</dbReference>
<dbReference type="Pfam" id="PF00027">
    <property type="entry name" value="cNMP_binding"/>
    <property type="match status" value="1"/>
</dbReference>
<gene>
    <name evidence="2" type="ORF">RQM59_13225</name>
</gene>
<feature type="domain" description="Cyclic nucleotide-binding" evidence="1">
    <location>
        <begin position="10"/>
        <end position="113"/>
    </location>
</feature>
<name>A0ABU3LHZ9_9FLAO</name>
<accession>A0ABU3LHZ9</accession>
<dbReference type="RefSeq" id="WP_349242596.1">
    <property type="nucleotide sequence ID" value="NZ_JAVTTO010000005.1"/>
</dbReference>
<dbReference type="InterPro" id="IPR000595">
    <property type="entry name" value="cNMP-bd_dom"/>
</dbReference>
<keyword evidence="3" id="KW-1185">Reference proteome</keyword>
<protein>
    <submittedName>
        <fullName evidence="2">Crp/Fnr family transcriptional regulator</fullName>
    </submittedName>
</protein>
<dbReference type="InterPro" id="IPR018490">
    <property type="entry name" value="cNMP-bd_dom_sf"/>
</dbReference>
<dbReference type="Gene3D" id="2.60.120.10">
    <property type="entry name" value="Jelly Rolls"/>
    <property type="match status" value="1"/>
</dbReference>
<evidence type="ECO:0000313" key="2">
    <source>
        <dbReference type="EMBL" id="MDT7833345.1"/>
    </source>
</evidence>
<dbReference type="PROSITE" id="PS50042">
    <property type="entry name" value="CNMP_BINDING_3"/>
    <property type="match status" value="1"/>
</dbReference>
<comment type="caution">
    <text evidence="2">The sequence shown here is derived from an EMBL/GenBank/DDBJ whole genome shotgun (WGS) entry which is preliminary data.</text>
</comment>
<dbReference type="InterPro" id="IPR014710">
    <property type="entry name" value="RmlC-like_jellyroll"/>
</dbReference>
<organism evidence="2 3">
    <name type="scientific">Asprobacillus argus</name>
    <dbReference type="NCBI Taxonomy" id="3076534"/>
    <lineage>
        <taxon>Bacteria</taxon>
        <taxon>Pseudomonadati</taxon>
        <taxon>Bacteroidota</taxon>
        <taxon>Flavobacteriia</taxon>
        <taxon>Flavobacteriales</taxon>
        <taxon>Flavobacteriaceae</taxon>
        <taxon>Asprobacillus</taxon>
    </lineage>
</organism>